<dbReference type="SUPFAM" id="SSF50156">
    <property type="entry name" value="PDZ domain-like"/>
    <property type="match status" value="2"/>
</dbReference>
<keyword evidence="3" id="KW-0732">Signal</keyword>
<comment type="caution">
    <text evidence="11">The sequence shown here is derived from an EMBL/GenBank/DDBJ whole genome shotgun (WGS) entry which is preliminary data.</text>
</comment>
<keyword evidence="9" id="KW-1133">Transmembrane helix</keyword>
<evidence type="ECO:0000256" key="1">
    <source>
        <dbReference type="ARBA" id="ARBA00010541"/>
    </source>
</evidence>
<feature type="binding site" evidence="8">
    <location>
        <begin position="243"/>
        <end position="245"/>
    </location>
    <ligand>
        <name>substrate</name>
    </ligand>
</feature>
<feature type="active site" description="Charge relay system" evidence="7">
    <location>
        <position position="134"/>
    </location>
</feature>
<evidence type="ECO:0000256" key="4">
    <source>
        <dbReference type="ARBA" id="ARBA00022737"/>
    </source>
</evidence>
<feature type="active site" description="Charge relay system" evidence="7">
    <location>
        <position position="167"/>
    </location>
</feature>
<dbReference type="InterPro" id="IPR001940">
    <property type="entry name" value="Peptidase_S1C"/>
</dbReference>
<feature type="binding site" evidence="8">
    <location>
        <position position="167"/>
    </location>
    <ligand>
        <name>substrate</name>
    </ligand>
</feature>
<accession>A0A7C3J6H0</accession>
<dbReference type="GO" id="GO:0006508">
    <property type="term" value="P:proteolysis"/>
    <property type="evidence" value="ECO:0007669"/>
    <property type="project" value="UniProtKB-KW"/>
</dbReference>
<evidence type="ECO:0000256" key="2">
    <source>
        <dbReference type="ARBA" id="ARBA00022670"/>
    </source>
</evidence>
<dbReference type="InterPro" id="IPR001478">
    <property type="entry name" value="PDZ"/>
</dbReference>
<dbReference type="AlphaFoldDB" id="A0A7C3J6H0"/>
<feature type="transmembrane region" description="Helical" evidence="9">
    <location>
        <begin position="20"/>
        <end position="40"/>
    </location>
</feature>
<comment type="similarity">
    <text evidence="1">Belongs to the peptidase S1C family.</text>
</comment>
<evidence type="ECO:0000256" key="5">
    <source>
        <dbReference type="ARBA" id="ARBA00022801"/>
    </source>
</evidence>
<evidence type="ECO:0000256" key="3">
    <source>
        <dbReference type="ARBA" id="ARBA00022729"/>
    </source>
</evidence>
<keyword evidence="2 11" id="KW-0645">Protease</keyword>
<evidence type="ECO:0000256" key="8">
    <source>
        <dbReference type="PIRSR" id="PIRSR611782-2"/>
    </source>
</evidence>
<keyword evidence="5" id="KW-0378">Hydrolase</keyword>
<keyword evidence="6" id="KW-0720">Serine protease</keyword>
<feature type="domain" description="PDZ" evidence="10">
    <location>
        <begin position="396"/>
        <end position="491"/>
    </location>
</feature>
<dbReference type="InterPro" id="IPR036034">
    <property type="entry name" value="PDZ_sf"/>
</dbReference>
<dbReference type="Gene3D" id="2.30.42.10">
    <property type="match status" value="2"/>
</dbReference>
<gene>
    <name evidence="11" type="ORF">ENS15_04830</name>
</gene>
<dbReference type="Pfam" id="PF13365">
    <property type="entry name" value="Trypsin_2"/>
    <property type="match status" value="1"/>
</dbReference>
<dbReference type="PANTHER" id="PTHR22939">
    <property type="entry name" value="SERINE PROTEASE FAMILY S1C HTRA-RELATED"/>
    <property type="match status" value="1"/>
</dbReference>
<dbReference type="NCBIfam" id="TIGR02037">
    <property type="entry name" value="degP_htrA_DO"/>
    <property type="match status" value="1"/>
</dbReference>
<dbReference type="SMART" id="SM00228">
    <property type="entry name" value="PDZ"/>
    <property type="match status" value="2"/>
</dbReference>
<feature type="active site" description="Charge relay system" evidence="7">
    <location>
        <position position="245"/>
    </location>
</feature>
<dbReference type="PANTHER" id="PTHR22939:SF129">
    <property type="entry name" value="SERINE PROTEASE HTRA2, MITOCHONDRIAL"/>
    <property type="match status" value="1"/>
</dbReference>
<dbReference type="Pfam" id="PF13180">
    <property type="entry name" value="PDZ_2"/>
    <property type="match status" value="2"/>
</dbReference>
<proteinExistence type="inferred from homology"/>
<keyword evidence="9" id="KW-0472">Membrane</keyword>
<dbReference type="InterPro" id="IPR011782">
    <property type="entry name" value="Pept_S1C_Do"/>
</dbReference>
<keyword evidence="4" id="KW-0677">Repeat</keyword>
<organism evidence="11">
    <name type="scientific">candidate division WOR-3 bacterium</name>
    <dbReference type="NCBI Taxonomy" id="2052148"/>
    <lineage>
        <taxon>Bacteria</taxon>
        <taxon>Bacteria division WOR-3</taxon>
    </lineage>
</organism>
<protein>
    <submittedName>
        <fullName evidence="11">DegQ family serine endoprotease</fullName>
    </submittedName>
</protein>
<dbReference type="CDD" id="cd10839">
    <property type="entry name" value="cpPDZ1_DegP-like"/>
    <property type="match status" value="1"/>
</dbReference>
<dbReference type="PRINTS" id="PR00834">
    <property type="entry name" value="PROTEASES2C"/>
</dbReference>
<name>A0A7C3J6H0_UNCW3</name>
<evidence type="ECO:0000256" key="7">
    <source>
        <dbReference type="PIRSR" id="PIRSR611782-1"/>
    </source>
</evidence>
<dbReference type="EMBL" id="DSTT01000005">
    <property type="protein sequence ID" value="HFK23956.1"/>
    <property type="molecule type" value="Genomic_DNA"/>
</dbReference>
<dbReference type="Gene3D" id="2.40.10.120">
    <property type="match status" value="1"/>
</dbReference>
<dbReference type="GO" id="GO:0004252">
    <property type="term" value="F:serine-type endopeptidase activity"/>
    <property type="evidence" value="ECO:0007669"/>
    <property type="project" value="InterPro"/>
</dbReference>
<keyword evidence="9" id="KW-0812">Transmembrane</keyword>
<dbReference type="InterPro" id="IPR009003">
    <property type="entry name" value="Peptidase_S1_PA"/>
</dbReference>
<feature type="domain" description="PDZ" evidence="10">
    <location>
        <begin position="296"/>
        <end position="381"/>
    </location>
</feature>
<dbReference type="SUPFAM" id="SSF50494">
    <property type="entry name" value="Trypsin-like serine proteases"/>
    <property type="match status" value="1"/>
</dbReference>
<dbReference type="PROSITE" id="PS50106">
    <property type="entry name" value="PDZ"/>
    <property type="match status" value="2"/>
</dbReference>
<sequence>MNRYKIIFLEKRRYSMKRNVMIFFIILSVFILGIISAKIVDRVEAQSASGEIKTVSLDYQNSGYPNFRDLAKKVTPSVVHISSESVVKVSPFLPFDDPFFREFFKDFPQLENKNTSLGTGFLISSDGYIVTNYHVIKGAQKISIKLPDGREFKNKDIEIVGKDERTDIALLKLKKVKNMPFLNFGDSDNIEVGDWVMAAGNPFGFDGTITVGVISAKNRTNINLSEGPVYQDFIQTDASINPGNSGGPLVDIYGNVVGVNTAIASPSGGNVGIGFAIPSNMVVMVINQLKDKGLVSRGYLGIYPQELTSELKKKFGMKEDETGILVSQVEDNSPASKAGLKEGDIILEFDGKKVENVSQFRILVAQTKVGKDVKILILRDGKRISIDAKIGELKENVAQKNEEEKIESKWLGIVVDDIKDEYKNQFNINVDKGVVITSIENDSPVIDAGIRVGDVIVKIEDMKITNLTDYKNAEKKFGKNEDVLLTVKRGNLNIWVVVKTK</sequence>
<evidence type="ECO:0000259" key="10">
    <source>
        <dbReference type="PROSITE" id="PS50106"/>
    </source>
</evidence>
<evidence type="ECO:0000313" key="11">
    <source>
        <dbReference type="EMBL" id="HFK23956.1"/>
    </source>
</evidence>
<evidence type="ECO:0000256" key="9">
    <source>
        <dbReference type="SAM" id="Phobius"/>
    </source>
</evidence>
<feature type="binding site" evidence="8">
    <location>
        <position position="134"/>
    </location>
    <ligand>
        <name>substrate</name>
    </ligand>
</feature>
<reference evidence="11" key="1">
    <citation type="journal article" date="2020" name="mSystems">
        <title>Genome- and Community-Level Interaction Insights into Carbon Utilization and Element Cycling Functions of Hydrothermarchaeota in Hydrothermal Sediment.</title>
        <authorList>
            <person name="Zhou Z."/>
            <person name="Liu Y."/>
            <person name="Xu W."/>
            <person name="Pan J."/>
            <person name="Luo Z.H."/>
            <person name="Li M."/>
        </authorList>
    </citation>
    <scope>NUCLEOTIDE SEQUENCE [LARGE SCALE GENOMIC DNA]</scope>
    <source>
        <strain evidence="11">SpSt-464</strain>
    </source>
</reference>
<feature type="binding site" evidence="8">
    <location>
        <position position="84"/>
    </location>
    <ligand>
        <name>substrate</name>
    </ligand>
</feature>
<evidence type="ECO:0000256" key="6">
    <source>
        <dbReference type="ARBA" id="ARBA00022825"/>
    </source>
</evidence>